<proteinExistence type="predicted"/>
<accession>A0A1M5DTY1</accession>
<organism evidence="1 2">
    <name type="scientific">Pedobacter caeni</name>
    <dbReference type="NCBI Taxonomy" id="288992"/>
    <lineage>
        <taxon>Bacteria</taxon>
        <taxon>Pseudomonadati</taxon>
        <taxon>Bacteroidota</taxon>
        <taxon>Sphingobacteriia</taxon>
        <taxon>Sphingobacteriales</taxon>
        <taxon>Sphingobacteriaceae</taxon>
        <taxon>Pedobacter</taxon>
    </lineage>
</organism>
<sequence length="189" mass="22267">MGQLFELIADHALEKLDDYYDECHVCDQTAVDLYRYQGKLHLENGEIDDDIYAVCTDCLLTKKLTHSCDFDYIRTITNYLATSSLSIEEQESMRQILIEKYQKTPDVPLFMQYVDRPLCCNDITMFTGHPTDKAELYRMTENVIYWEKQIKEKSGGYNFRESGNPESFREVASFQCRHCGRNYFTFQFT</sequence>
<dbReference type="AlphaFoldDB" id="A0A1M5DTY1"/>
<dbReference type="STRING" id="288992.SAMN04488522_103383"/>
<evidence type="ECO:0000313" key="1">
    <source>
        <dbReference type="EMBL" id="SHF70376.1"/>
    </source>
</evidence>
<name>A0A1M5DTY1_9SPHI</name>
<keyword evidence="2" id="KW-1185">Reference proteome</keyword>
<dbReference type="EMBL" id="FQUQ01000003">
    <property type="protein sequence ID" value="SHF70376.1"/>
    <property type="molecule type" value="Genomic_DNA"/>
</dbReference>
<gene>
    <name evidence="1" type="ORF">SAMN04488522_103383</name>
</gene>
<dbReference type="Proteomes" id="UP000184287">
    <property type="component" value="Unassembled WGS sequence"/>
</dbReference>
<protein>
    <submittedName>
        <fullName evidence="1">Uncharacterized protein family (UPF0167)</fullName>
    </submittedName>
</protein>
<dbReference type="OrthoDB" id="7065534at2"/>
<evidence type="ECO:0000313" key="2">
    <source>
        <dbReference type="Proteomes" id="UP000184287"/>
    </source>
</evidence>
<reference evidence="2" key="1">
    <citation type="submission" date="2016-11" db="EMBL/GenBank/DDBJ databases">
        <authorList>
            <person name="Varghese N."/>
            <person name="Submissions S."/>
        </authorList>
    </citation>
    <scope>NUCLEOTIDE SEQUENCE [LARGE SCALE GENOMIC DNA]</scope>
    <source>
        <strain evidence="2">DSM 16990</strain>
    </source>
</reference>
<dbReference type="RefSeq" id="WP_073232184.1">
    <property type="nucleotide sequence ID" value="NZ_FQUQ01000003.1"/>
</dbReference>